<proteinExistence type="predicted"/>
<keyword evidence="2" id="KW-1185">Reference proteome</keyword>
<gene>
    <name evidence="1" type="ORF">CXK93_03135</name>
</gene>
<accession>A0ABX4W0U4</accession>
<evidence type="ECO:0000313" key="2">
    <source>
        <dbReference type="Proteomes" id="UP000236021"/>
    </source>
</evidence>
<name>A0ABX4W0U4_9GAMM</name>
<protein>
    <submittedName>
        <fullName evidence="1">Uncharacterized protein</fullName>
    </submittedName>
</protein>
<evidence type="ECO:0000313" key="1">
    <source>
        <dbReference type="EMBL" id="PNF85808.1"/>
    </source>
</evidence>
<organism evidence="1 2">
    <name type="scientific">Stutzerimonas decontaminans</name>
    <dbReference type="NCBI Taxonomy" id="3022791"/>
    <lineage>
        <taxon>Bacteria</taxon>
        <taxon>Pseudomonadati</taxon>
        <taxon>Pseudomonadota</taxon>
        <taxon>Gammaproteobacteria</taxon>
        <taxon>Pseudomonadales</taxon>
        <taxon>Pseudomonadaceae</taxon>
        <taxon>Stutzerimonas</taxon>
    </lineage>
</organism>
<reference evidence="1 2" key="1">
    <citation type="submission" date="2018-01" db="EMBL/GenBank/DDBJ databases">
        <title>Denitrification phenotypes of diverse strains of Pseudomonas stutzeri.</title>
        <authorList>
            <person name="Milligan D.A."/>
            <person name="Bergaust L."/>
            <person name="Bakken L.R."/>
            <person name="Frostegard A."/>
        </authorList>
    </citation>
    <scope>NUCLEOTIDE SEQUENCE [LARGE SCALE GENOMIC DNA]</scope>
    <source>
        <strain evidence="1 2">ST27MN3</strain>
    </source>
</reference>
<dbReference type="EMBL" id="POUI01000001">
    <property type="protein sequence ID" value="PNF85808.1"/>
    <property type="molecule type" value="Genomic_DNA"/>
</dbReference>
<dbReference type="Proteomes" id="UP000236021">
    <property type="component" value="Unassembled WGS sequence"/>
</dbReference>
<sequence length="107" mass="12257">MVDGRWSMVDGRWSMVDGRWSMVDGRWSHAFHGSAQDQKVPGSGAAYCCIRREGAPPTAWAPPCRRSWEGRPRREAFKAPPNIYRRTTWPPTATAYARAERLYRSCL</sequence>
<comment type="caution">
    <text evidence="1">The sequence shown here is derived from an EMBL/GenBank/DDBJ whole genome shotgun (WGS) entry which is preliminary data.</text>
</comment>